<proteinExistence type="predicted"/>
<accession>A0A9D2CXW7</accession>
<dbReference type="AlphaFoldDB" id="A0A9D2CXW7"/>
<protein>
    <submittedName>
        <fullName evidence="1">Peptidyl-prolyl cis-trans isomerase</fullName>
    </submittedName>
</protein>
<evidence type="ECO:0000313" key="2">
    <source>
        <dbReference type="Proteomes" id="UP000824023"/>
    </source>
</evidence>
<keyword evidence="1" id="KW-0413">Isomerase</keyword>
<gene>
    <name evidence="1" type="ORF">H9819_10065</name>
</gene>
<dbReference type="Proteomes" id="UP000824023">
    <property type="component" value="Unassembled WGS sequence"/>
</dbReference>
<sequence>MVLCCLACTTFVDHKGKTPLLEVEGHFLYREDLQAVLPVGLSADDSLLFVERYLQNWVEEQLFYAKALENIPDNEALEQRVAAYRKTLIMNAYQQALIGEKLSGDITETEIEAYYRQHADLFKVDRPLIKGLFIKVPLGAPRLADVRRWYRSDDHEAVEHLEKYSLRNAVKYEYFYDKWRTLSEVLGWMPATIDAERDWRKDWHVEVQDSAFCYFLHVTDYRDIGQEEPYEMARSQAKDMLLNIRQTDYIRQVREGLYRRAQEKNEIKYY</sequence>
<dbReference type="GO" id="GO:0016853">
    <property type="term" value="F:isomerase activity"/>
    <property type="evidence" value="ECO:0007669"/>
    <property type="project" value="UniProtKB-KW"/>
</dbReference>
<reference evidence="1" key="2">
    <citation type="submission" date="2021-04" db="EMBL/GenBank/DDBJ databases">
        <authorList>
            <person name="Gilroy R."/>
        </authorList>
    </citation>
    <scope>NUCLEOTIDE SEQUENCE</scope>
    <source>
        <strain evidence="1">ChiHjej12B11-24981</strain>
    </source>
</reference>
<reference evidence="1" key="1">
    <citation type="journal article" date="2021" name="PeerJ">
        <title>Extensive microbial diversity within the chicken gut microbiome revealed by metagenomics and culture.</title>
        <authorList>
            <person name="Gilroy R."/>
            <person name="Ravi A."/>
            <person name="Getino M."/>
            <person name="Pursley I."/>
            <person name="Horton D.L."/>
            <person name="Alikhan N.F."/>
            <person name="Baker D."/>
            <person name="Gharbi K."/>
            <person name="Hall N."/>
            <person name="Watson M."/>
            <person name="Adriaenssens E.M."/>
            <person name="Foster-Nyarko E."/>
            <person name="Jarju S."/>
            <person name="Secka A."/>
            <person name="Antonio M."/>
            <person name="Oren A."/>
            <person name="Chaudhuri R.R."/>
            <person name="La Ragione R."/>
            <person name="Hildebrand F."/>
            <person name="Pallen M.J."/>
        </authorList>
    </citation>
    <scope>NUCLEOTIDE SEQUENCE</scope>
    <source>
        <strain evidence="1">ChiHjej12B11-24981</strain>
    </source>
</reference>
<name>A0A9D2CXW7_9BACE</name>
<comment type="caution">
    <text evidence="1">The sequence shown here is derived from an EMBL/GenBank/DDBJ whole genome shotgun (WGS) entry which is preliminary data.</text>
</comment>
<dbReference type="EMBL" id="DXCK01000131">
    <property type="protein sequence ID" value="HIZ02572.1"/>
    <property type="molecule type" value="Genomic_DNA"/>
</dbReference>
<evidence type="ECO:0000313" key="1">
    <source>
        <dbReference type="EMBL" id="HIZ02572.1"/>
    </source>
</evidence>
<organism evidence="1 2">
    <name type="scientific">Candidatus Bacteroides merdipullorum</name>
    <dbReference type="NCBI Taxonomy" id="2838474"/>
    <lineage>
        <taxon>Bacteria</taxon>
        <taxon>Pseudomonadati</taxon>
        <taxon>Bacteroidota</taxon>
        <taxon>Bacteroidia</taxon>
        <taxon>Bacteroidales</taxon>
        <taxon>Bacteroidaceae</taxon>
        <taxon>Bacteroides</taxon>
    </lineage>
</organism>